<dbReference type="InParanoid" id="A0A0C2WGA7"/>
<dbReference type="AlphaFoldDB" id="A0A0C2WGA7"/>
<gene>
    <name evidence="1" type="ORF">M378DRAFT_90593</name>
</gene>
<organism evidence="1 2">
    <name type="scientific">Amanita muscaria (strain Koide BX008)</name>
    <dbReference type="NCBI Taxonomy" id="946122"/>
    <lineage>
        <taxon>Eukaryota</taxon>
        <taxon>Fungi</taxon>
        <taxon>Dikarya</taxon>
        <taxon>Basidiomycota</taxon>
        <taxon>Agaricomycotina</taxon>
        <taxon>Agaricomycetes</taxon>
        <taxon>Agaricomycetidae</taxon>
        <taxon>Agaricales</taxon>
        <taxon>Pluteineae</taxon>
        <taxon>Amanitaceae</taxon>
        <taxon>Amanita</taxon>
    </lineage>
</organism>
<dbReference type="HOGENOM" id="CLU_116383_0_0_1"/>
<dbReference type="Proteomes" id="UP000054549">
    <property type="component" value="Unassembled WGS sequence"/>
</dbReference>
<evidence type="ECO:0000313" key="1">
    <source>
        <dbReference type="EMBL" id="KIL55651.1"/>
    </source>
</evidence>
<accession>A0A0C2WGA7</accession>
<keyword evidence="2" id="KW-1185">Reference proteome</keyword>
<evidence type="ECO:0000313" key="2">
    <source>
        <dbReference type="Proteomes" id="UP000054549"/>
    </source>
</evidence>
<reference evidence="1 2" key="1">
    <citation type="submission" date="2014-04" db="EMBL/GenBank/DDBJ databases">
        <title>Evolutionary Origins and Diversification of the Mycorrhizal Mutualists.</title>
        <authorList>
            <consortium name="DOE Joint Genome Institute"/>
            <consortium name="Mycorrhizal Genomics Consortium"/>
            <person name="Kohler A."/>
            <person name="Kuo A."/>
            <person name="Nagy L.G."/>
            <person name="Floudas D."/>
            <person name="Copeland A."/>
            <person name="Barry K.W."/>
            <person name="Cichocki N."/>
            <person name="Veneault-Fourrey C."/>
            <person name="LaButti K."/>
            <person name="Lindquist E.A."/>
            <person name="Lipzen A."/>
            <person name="Lundell T."/>
            <person name="Morin E."/>
            <person name="Murat C."/>
            <person name="Riley R."/>
            <person name="Ohm R."/>
            <person name="Sun H."/>
            <person name="Tunlid A."/>
            <person name="Henrissat B."/>
            <person name="Grigoriev I.V."/>
            <person name="Hibbett D.S."/>
            <person name="Martin F."/>
        </authorList>
    </citation>
    <scope>NUCLEOTIDE SEQUENCE [LARGE SCALE GENOMIC DNA]</scope>
    <source>
        <strain evidence="1 2">Koide BX008</strain>
    </source>
</reference>
<name>A0A0C2WGA7_AMAMK</name>
<proteinExistence type="predicted"/>
<protein>
    <submittedName>
        <fullName evidence="1">Uncharacterized protein</fullName>
    </submittedName>
</protein>
<dbReference type="EMBL" id="KN818489">
    <property type="protein sequence ID" value="KIL55651.1"/>
    <property type="molecule type" value="Genomic_DNA"/>
</dbReference>
<sequence length="216" mass="25274">MTRQRWTSTEQRDWLEALIPEFLEAQEKQATGPFYAKVYEDWAKTFPHPLPTAEGSQDEQGKAKCTAQKERKATELRVFHWFHNNTRAHSIGSTSAVIPVEKPTKLLGTIQAYQKLYYEKKLKPLIDTAYKENVAKAKGTNEKPRARLVIQNEIVRAEFSKESDEVKAEIEQYRQSLRAELPVDDQQTLEKYQKWVRNWLTLSARVLTFDNFIQRN</sequence>
<dbReference type="OrthoDB" id="3010354at2759"/>